<dbReference type="KEGG" id="crq:GCK72_004533"/>
<evidence type="ECO:0000313" key="2">
    <source>
        <dbReference type="EMBL" id="EFP08129.1"/>
    </source>
</evidence>
<dbReference type="CTD" id="9798703"/>
<dbReference type="HOGENOM" id="CLU_2500056_0_0_1"/>
<dbReference type="EMBL" id="DS268471">
    <property type="protein sequence ID" value="EFP08129.1"/>
    <property type="molecule type" value="Genomic_DNA"/>
</dbReference>
<accession>E3MS31</accession>
<evidence type="ECO:0000313" key="3">
    <source>
        <dbReference type="Proteomes" id="UP000008281"/>
    </source>
</evidence>
<feature type="compositionally biased region" description="Low complexity" evidence="1">
    <location>
        <begin position="13"/>
        <end position="22"/>
    </location>
</feature>
<dbReference type="Pfam" id="PF02343">
    <property type="entry name" value="TRA-1_regulated"/>
    <property type="match status" value="1"/>
</dbReference>
<gene>
    <name evidence="2" type="ORF">CRE_17358</name>
</gene>
<sequence>MSDRLTHQDIQTVPSGVGSSAPSGPPLDLFSYFGIICENSIWYATKYPFGIEYFANNNKAKYFGGPEEFNGKKSKIVRYACRPSQR</sequence>
<dbReference type="OrthoDB" id="5895862at2759"/>
<evidence type="ECO:0000256" key="1">
    <source>
        <dbReference type="SAM" id="MobiDB-lite"/>
    </source>
</evidence>
<dbReference type="RefSeq" id="XP_003101045.2">
    <property type="nucleotide sequence ID" value="XM_003100997.2"/>
</dbReference>
<dbReference type="InterPro" id="IPR003326">
    <property type="entry name" value="TRA-1_regulated"/>
</dbReference>
<proteinExistence type="predicted"/>
<dbReference type="AlphaFoldDB" id="E3MS31"/>
<dbReference type="Proteomes" id="UP000008281">
    <property type="component" value="Unassembled WGS sequence"/>
</dbReference>
<keyword evidence="3" id="KW-1185">Reference proteome</keyword>
<feature type="region of interest" description="Disordered" evidence="1">
    <location>
        <begin position="1"/>
        <end position="23"/>
    </location>
</feature>
<dbReference type="InParanoid" id="E3MS31"/>
<reference evidence="2" key="1">
    <citation type="submission" date="2007-07" db="EMBL/GenBank/DDBJ databases">
        <title>PCAP assembly of the Caenorhabditis remanei genome.</title>
        <authorList>
            <consortium name="The Caenorhabditis remanei Sequencing Consortium"/>
            <person name="Wilson R.K."/>
        </authorList>
    </citation>
    <scope>NUCLEOTIDE SEQUENCE [LARGE SCALE GENOMIC DNA]</scope>
    <source>
        <strain evidence="2">PB4641</strain>
    </source>
</reference>
<dbReference type="GeneID" id="9798703"/>
<organism evidence="3">
    <name type="scientific">Caenorhabditis remanei</name>
    <name type="common">Caenorhabditis vulgaris</name>
    <dbReference type="NCBI Taxonomy" id="31234"/>
    <lineage>
        <taxon>Eukaryota</taxon>
        <taxon>Metazoa</taxon>
        <taxon>Ecdysozoa</taxon>
        <taxon>Nematoda</taxon>
        <taxon>Chromadorea</taxon>
        <taxon>Rhabditida</taxon>
        <taxon>Rhabditina</taxon>
        <taxon>Rhabditomorpha</taxon>
        <taxon>Rhabditoidea</taxon>
        <taxon>Rhabditidae</taxon>
        <taxon>Peloderinae</taxon>
        <taxon>Caenorhabditis</taxon>
    </lineage>
</organism>
<name>E3MS31_CAERE</name>
<protein>
    <submittedName>
        <fullName evidence="2">Uncharacterized protein</fullName>
    </submittedName>
</protein>